<sequence>MHVVPSSSSDRPIEQRQIPRHQLSAFLRVYNSQTDRPFGYVGNVSRLGIMLITALPVMLDQEYDLMLKLPATEGEQTQEVHFRVHSHWCRQDITPGYYDCGFSITSNPNAFSGLAAVLQRYFSFSQPADA</sequence>
<dbReference type="AlphaFoldDB" id="A0A1H1PSN6"/>
<evidence type="ECO:0000313" key="2">
    <source>
        <dbReference type="EMBL" id="SDS14126.1"/>
    </source>
</evidence>
<dbReference type="Proteomes" id="UP001486808">
    <property type="component" value="Unassembled WGS sequence"/>
</dbReference>
<accession>A0A1H1PSN6</accession>
<protein>
    <submittedName>
        <fullName evidence="1">PilZ domain-containing protein</fullName>
    </submittedName>
</protein>
<organism evidence="2 3">
    <name type="scientific">Halopseudomonas sabulinigri</name>
    <dbReference type="NCBI Taxonomy" id="472181"/>
    <lineage>
        <taxon>Bacteria</taxon>
        <taxon>Pseudomonadati</taxon>
        <taxon>Pseudomonadota</taxon>
        <taxon>Gammaproteobacteria</taxon>
        <taxon>Pseudomonadales</taxon>
        <taxon>Pseudomonadaceae</taxon>
        <taxon>Halopseudomonas</taxon>
    </lineage>
</organism>
<reference evidence="3" key="1">
    <citation type="submission" date="2016-10" db="EMBL/GenBank/DDBJ databases">
        <authorList>
            <person name="Varghese N."/>
            <person name="Submissions S."/>
        </authorList>
    </citation>
    <scope>NUCLEOTIDE SEQUENCE [LARGE SCALE GENOMIC DNA]</scope>
    <source>
        <strain evidence="3">JCM 14963</strain>
    </source>
</reference>
<dbReference type="STRING" id="472181.SAMN05216271_1251"/>
<evidence type="ECO:0000313" key="1">
    <source>
        <dbReference type="EMBL" id="GAA6130638.1"/>
    </source>
</evidence>
<reference evidence="1 4" key="3">
    <citation type="submission" date="2024-04" db="EMBL/GenBank/DDBJ databases">
        <title>Draft genome sequence of Halopseudomonas sabulinigri NBRC 116187.</title>
        <authorList>
            <person name="Miyakawa T."/>
            <person name="Kusuya Y."/>
            <person name="Miura T."/>
        </authorList>
    </citation>
    <scope>NUCLEOTIDE SEQUENCE [LARGE SCALE GENOMIC DNA]</scope>
    <source>
        <strain evidence="1 4">4NH20-0042</strain>
    </source>
</reference>
<dbReference type="OrthoDB" id="5625505at2"/>
<name>A0A1H1PSN6_9GAMM</name>
<keyword evidence="4" id="KW-1185">Reference proteome</keyword>
<dbReference type="EMBL" id="BAABWD010000001">
    <property type="protein sequence ID" value="GAA6130638.1"/>
    <property type="molecule type" value="Genomic_DNA"/>
</dbReference>
<gene>
    <name evidence="1" type="ORF">NBRC116187_09980</name>
    <name evidence="2" type="ORF">SAMN05216271_1251</name>
</gene>
<proteinExistence type="predicted"/>
<evidence type="ECO:0000313" key="4">
    <source>
        <dbReference type="Proteomes" id="UP001486808"/>
    </source>
</evidence>
<reference evidence="2" key="2">
    <citation type="submission" date="2016-10" db="EMBL/GenBank/DDBJ databases">
        <authorList>
            <person name="de Groot N.N."/>
        </authorList>
    </citation>
    <scope>NUCLEOTIDE SEQUENCE [LARGE SCALE GENOMIC DNA]</scope>
    <source>
        <strain evidence="2">JCM 14963</strain>
    </source>
</reference>
<dbReference type="Proteomes" id="UP000243413">
    <property type="component" value="Chromosome I"/>
</dbReference>
<dbReference type="EMBL" id="LT629763">
    <property type="protein sequence ID" value="SDS14126.1"/>
    <property type="molecule type" value="Genomic_DNA"/>
</dbReference>
<dbReference type="RefSeq" id="WP_092284857.1">
    <property type="nucleotide sequence ID" value="NZ_BAABWD010000001.1"/>
</dbReference>
<evidence type="ECO:0000313" key="3">
    <source>
        <dbReference type="Proteomes" id="UP000243413"/>
    </source>
</evidence>